<evidence type="ECO:0000313" key="3">
    <source>
        <dbReference type="Proteomes" id="UP001298424"/>
    </source>
</evidence>
<gene>
    <name evidence="2" type="ORF">MB824_10685</name>
</gene>
<keyword evidence="3" id="KW-1185">Reference proteome</keyword>
<keyword evidence="1" id="KW-0472">Membrane</keyword>
<evidence type="ECO:0000313" key="2">
    <source>
        <dbReference type="EMBL" id="MCG6504960.1"/>
    </source>
</evidence>
<sequence>MTTWHTTYRDNHLLLKRVHIGWAIFYTLFLLLTLLLMQKNAGNAPAQFVIMVFFAFPICLHALLAYGAAQKYEWSRKVSEIVFAIMLLGFPIGTWLALYFFLPKTRWQIPDQTKAA</sequence>
<feature type="transmembrane region" description="Helical" evidence="1">
    <location>
        <begin position="20"/>
        <end position="36"/>
    </location>
</feature>
<comment type="caution">
    <text evidence="2">The sequence shown here is derived from an EMBL/GenBank/DDBJ whole genome shotgun (WGS) entry which is preliminary data.</text>
</comment>
<accession>A0ABS9NQ86</accession>
<keyword evidence="1" id="KW-1133">Transmembrane helix</keyword>
<keyword evidence="1" id="KW-0812">Transmembrane</keyword>
<name>A0ABS9NQ86_9NEIS</name>
<dbReference type="RefSeq" id="WP_238748522.1">
    <property type="nucleotide sequence ID" value="NZ_JAKOOW010000037.1"/>
</dbReference>
<protein>
    <submittedName>
        <fullName evidence="2">Uncharacterized protein</fullName>
    </submittedName>
</protein>
<feature type="transmembrane region" description="Helical" evidence="1">
    <location>
        <begin position="81"/>
        <end position="102"/>
    </location>
</feature>
<organism evidence="2 3">
    <name type="scientific">Kingella pumchi</name>
    <dbReference type="NCBI Taxonomy" id="2779506"/>
    <lineage>
        <taxon>Bacteria</taxon>
        <taxon>Pseudomonadati</taxon>
        <taxon>Pseudomonadota</taxon>
        <taxon>Betaproteobacteria</taxon>
        <taxon>Neisseriales</taxon>
        <taxon>Neisseriaceae</taxon>
        <taxon>Kingella</taxon>
    </lineage>
</organism>
<dbReference type="EMBL" id="JAKOOW010000037">
    <property type="protein sequence ID" value="MCG6504960.1"/>
    <property type="molecule type" value="Genomic_DNA"/>
</dbReference>
<dbReference type="Proteomes" id="UP001298424">
    <property type="component" value="Unassembled WGS sequence"/>
</dbReference>
<feature type="transmembrane region" description="Helical" evidence="1">
    <location>
        <begin position="48"/>
        <end position="69"/>
    </location>
</feature>
<reference evidence="2 3" key="1">
    <citation type="submission" date="2022-02" db="EMBL/GenBank/DDBJ databases">
        <title>Genome sequence data of Kingella unionensis sp. nov. strain CICC 24913 (CCUG 75125).</title>
        <authorList>
            <person name="Xiao M."/>
        </authorList>
    </citation>
    <scope>NUCLEOTIDE SEQUENCE [LARGE SCALE GENOMIC DNA]</scope>
    <source>
        <strain evidence="2 3">CICC 24913</strain>
    </source>
</reference>
<proteinExistence type="predicted"/>
<evidence type="ECO:0000256" key="1">
    <source>
        <dbReference type="SAM" id="Phobius"/>
    </source>
</evidence>